<protein>
    <submittedName>
        <fullName evidence="2">Uncharacterized protein</fullName>
    </submittedName>
</protein>
<gene>
    <name evidence="2" type="ORF">Mal4_35010</name>
</gene>
<dbReference type="RefSeq" id="WP_145370374.1">
    <property type="nucleotide sequence ID" value="NZ_CP036275.1"/>
</dbReference>
<dbReference type="OrthoDB" id="283874at2"/>
<reference evidence="2 3" key="1">
    <citation type="submission" date="2019-02" db="EMBL/GenBank/DDBJ databases">
        <title>Deep-cultivation of Planctomycetes and their phenomic and genomic characterization uncovers novel biology.</title>
        <authorList>
            <person name="Wiegand S."/>
            <person name="Jogler M."/>
            <person name="Boedeker C."/>
            <person name="Pinto D."/>
            <person name="Vollmers J."/>
            <person name="Rivas-Marin E."/>
            <person name="Kohn T."/>
            <person name="Peeters S.H."/>
            <person name="Heuer A."/>
            <person name="Rast P."/>
            <person name="Oberbeckmann S."/>
            <person name="Bunk B."/>
            <person name="Jeske O."/>
            <person name="Meyerdierks A."/>
            <person name="Storesund J.E."/>
            <person name="Kallscheuer N."/>
            <person name="Luecker S."/>
            <person name="Lage O.M."/>
            <person name="Pohl T."/>
            <person name="Merkel B.J."/>
            <person name="Hornburger P."/>
            <person name="Mueller R.-W."/>
            <person name="Bruemmer F."/>
            <person name="Labrenz M."/>
            <person name="Spormann A.M."/>
            <person name="Op den Camp H."/>
            <person name="Overmann J."/>
            <person name="Amann R."/>
            <person name="Jetten M.S.M."/>
            <person name="Mascher T."/>
            <person name="Medema M.H."/>
            <person name="Devos D.P."/>
            <person name="Kaster A.-K."/>
            <person name="Ovreas L."/>
            <person name="Rohde M."/>
            <person name="Galperin M.Y."/>
            <person name="Jogler C."/>
        </authorList>
    </citation>
    <scope>NUCLEOTIDE SEQUENCE [LARGE SCALE GENOMIC DNA]</scope>
    <source>
        <strain evidence="2 3">Mal4</strain>
    </source>
</reference>
<sequence length="118" mass="13033">MERHGTTTLVLGLLVLSGIWAARTGAQPPARIDGNAEAMAARVDQLEQQLHVLAERVEQLEAQTTRNAIEQLQHQLPAPDVPKAWSKRDFNGTPYYIVPLGQQSGEEQAQSGQLRIVR</sequence>
<keyword evidence="1" id="KW-0175">Coiled coil</keyword>
<dbReference type="AlphaFoldDB" id="A0A517Z9K5"/>
<evidence type="ECO:0000256" key="1">
    <source>
        <dbReference type="SAM" id="Coils"/>
    </source>
</evidence>
<feature type="coiled-coil region" evidence="1">
    <location>
        <begin position="36"/>
        <end position="63"/>
    </location>
</feature>
<name>A0A517Z9K5_9PLAN</name>
<keyword evidence="3" id="KW-1185">Reference proteome</keyword>
<dbReference type="KEGG" id="mri:Mal4_35010"/>
<accession>A0A517Z9K5</accession>
<proteinExistence type="predicted"/>
<dbReference type="EMBL" id="CP036275">
    <property type="protein sequence ID" value="QDU39165.1"/>
    <property type="molecule type" value="Genomic_DNA"/>
</dbReference>
<evidence type="ECO:0000313" key="2">
    <source>
        <dbReference type="EMBL" id="QDU39165.1"/>
    </source>
</evidence>
<dbReference type="Proteomes" id="UP000320496">
    <property type="component" value="Chromosome"/>
</dbReference>
<organism evidence="2 3">
    <name type="scientific">Maioricimonas rarisocia</name>
    <dbReference type="NCBI Taxonomy" id="2528026"/>
    <lineage>
        <taxon>Bacteria</taxon>
        <taxon>Pseudomonadati</taxon>
        <taxon>Planctomycetota</taxon>
        <taxon>Planctomycetia</taxon>
        <taxon>Planctomycetales</taxon>
        <taxon>Planctomycetaceae</taxon>
        <taxon>Maioricimonas</taxon>
    </lineage>
</organism>
<evidence type="ECO:0000313" key="3">
    <source>
        <dbReference type="Proteomes" id="UP000320496"/>
    </source>
</evidence>